<feature type="region of interest" description="Disordered" evidence="1">
    <location>
        <begin position="235"/>
        <end position="258"/>
    </location>
</feature>
<gene>
    <name evidence="2" type="ORF">Mco01_75670</name>
</gene>
<evidence type="ECO:0000313" key="3">
    <source>
        <dbReference type="Proteomes" id="UP000603904"/>
    </source>
</evidence>
<dbReference type="InterPro" id="IPR009648">
    <property type="entry name" value="Malonate_gamma"/>
</dbReference>
<dbReference type="RefSeq" id="WP_204061552.1">
    <property type="nucleotide sequence ID" value="NZ_BAAAGP010000054.1"/>
</dbReference>
<organism evidence="2 3">
    <name type="scientific">Microbispora corallina</name>
    <dbReference type="NCBI Taxonomy" id="83302"/>
    <lineage>
        <taxon>Bacteria</taxon>
        <taxon>Bacillati</taxon>
        <taxon>Actinomycetota</taxon>
        <taxon>Actinomycetes</taxon>
        <taxon>Streptosporangiales</taxon>
        <taxon>Streptosporangiaceae</taxon>
        <taxon>Microbispora</taxon>
    </lineage>
</organism>
<evidence type="ECO:0008006" key="4">
    <source>
        <dbReference type="Google" id="ProtNLM"/>
    </source>
</evidence>
<sequence>MTSRGRTWTHALADGAVGDAVPSVITADGTVGHDVARLIAVVPDPGSPYPRARNGEVGLREGLALAEAVTEVVAGDAHLPDDRRRPIVAVVDLPSQAYGRVEEMVGIHQALAAAVDAYVSARTAGHPVIALIVGQALSGGLLAHGGQANQILALDDPGVVVHAMHKRAAAKVTLRTVEELDELARRIPPLSYDVADWARLGLCDRLLDVDDADDPTERDVTTVKEALTAAVERARRGPRDLSNRLDSPGARETRVASRRVHEALAAQWRRVRDDDGTAPQ</sequence>
<keyword evidence="3" id="KW-1185">Reference proteome</keyword>
<reference evidence="2 3" key="1">
    <citation type="submission" date="2021-01" db="EMBL/GenBank/DDBJ databases">
        <title>Whole genome shotgun sequence of Microbispora corallina NBRC 16416.</title>
        <authorList>
            <person name="Komaki H."/>
            <person name="Tamura T."/>
        </authorList>
    </citation>
    <scope>NUCLEOTIDE SEQUENCE [LARGE SCALE GENOMIC DNA]</scope>
    <source>
        <strain evidence="2 3">NBRC 16416</strain>
    </source>
</reference>
<accession>A0ABQ4GC02</accession>
<evidence type="ECO:0000313" key="2">
    <source>
        <dbReference type="EMBL" id="GIH44567.1"/>
    </source>
</evidence>
<dbReference type="Pfam" id="PF06833">
    <property type="entry name" value="MdcE"/>
    <property type="match status" value="1"/>
</dbReference>
<dbReference type="EMBL" id="BOOC01000063">
    <property type="protein sequence ID" value="GIH44567.1"/>
    <property type="molecule type" value="Genomic_DNA"/>
</dbReference>
<dbReference type="Gene3D" id="3.90.226.10">
    <property type="entry name" value="2-enoyl-CoA Hydratase, Chain A, domain 1"/>
    <property type="match status" value="1"/>
</dbReference>
<dbReference type="InterPro" id="IPR029045">
    <property type="entry name" value="ClpP/crotonase-like_dom_sf"/>
</dbReference>
<protein>
    <recommendedName>
        <fullName evidence="4">Malonate decarboxylase gamma subunit</fullName>
    </recommendedName>
</protein>
<evidence type="ECO:0000256" key="1">
    <source>
        <dbReference type="SAM" id="MobiDB-lite"/>
    </source>
</evidence>
<dbReference type="Proteomes" id="UP000603904">
    <property type="component" value="Unassembled WGS sequence"/>
</dbReference>
<proteinExistence type="predicted"/>
<name>A0ABQ4GC02_9ACTN</name>
<comment type="caution">
    <text evidence="2">The sequence shown here is derived from an EMBL/GenBank/DDBJ whole genome shotgun (WGS) entry which is preliminary data.</text>
</comment>
<dbReference type="SUPFAM" id="SSF52096">
    <property type="entry name" value="ClpP/crotonase"/>
    <property type="match status" value="1"/>
</dbReference>
<dbReference type="NCBIfam" id="TIGR03134">
    <property type="entry name" value="malonate_gamma"/>
    <property type="match status" value="1"/>
</dbReference>